<reference evidence="1 2" key="1">
    <citation type="journal article" date="2015" name="Genome Announc.">
        <title>Expanding the biotechnology potential of lactobacilli through comparative genomics of 213 strains and associated genera.</title>
        <authorList>
            <person name="Sun Z."/>
            <person name="Harris H.M."/>
            <person name="McCann A."/>
            <person name="Guo C."/>
            <person name="Argimon S."/>
            <person name="Zhang W."/>
            <person name="Yang X."/>
            <person name="Jeffery I.B."/>
            <person name="Cooney J.C."/>
            <person name="Kagawa T.F."/>
            <person name="Liu W."/>
            <person name="Song Y."/>
            <person name="Salvetti E."/>
            <person name="Wrobel A."/>
            <person name="Rasinkangas P."/>
            <person name="Parkhill J."/>
            <person name="Rea M.C."/>
            <person name="O'Sullivan O."/>
            <person name="Ritari J."/>
            <person name="Douillard F.P."/>
            <person name="Paul Ross R."/>
            <person name="Yang R."/>
            <person name="Briner A.E."/>
            <person name="Felis G.E."/>
            <person name="de Vos W.M."/>
            <person name="Barrangou R."/>
            <person name="Klaenhammer T.R."/>
            <person name="Caufield P.W."/>
            <person name="Cui Y."/>
            <person name="Zhang H."/>
            <person name="O'Toole P.W."/>
        </authorList>
    </citation>
    <scope>NUCLEOTIDE SEQUENCE [LARGE SCALE GENOMIC DNA]</scope>
    <source>
        <strain evidence="1 2">DSM 15638</strain>
    </source>
</reference>
<accession>A0A0R1HHE4</accession>
<dbReference type="STRING" id="1423719.FC66_GL001083"/>
<evidence type="ECO:0000313" key="2">
    <source>
        <dbReference type="Proteomes" id="UP000051450"/>
    </source>
</evidence>
<comment type="caution">
    <text evidence="1">The sequence shown here is derived from an EMBL/GenBank/DDBJ whole genome shotgun (WGS) entry which is preliminary data.</text>
</comment>
<sequence length="133" mass="15607">MKLKKILDRQTFDLLDRNYGNGLENADIGAMTYVNTGDNRKKSNVKLVIKMIDFEGKHLNLIFEEVWGVNHDMDLNTFRNEETNEPLFKKGLGQVDGFHIDYVDRNYLISIITYEDYRLIISAKKFRIETELV</sequence>
<protein>
    <submittedName>
        <fullName evidence="1">Uncharacterized protein</fullName>
    </submittedName>
</protein>
<dbReference type="Proteomes" id="UP000051450">
    <property type="component" value="Unassembled WGS sequence"/>
</dbReference>
<evidence type="ECO:0000313" key="1">
    <source>
        <dbReference type="EMBL" id="KRK45852.1"/>
    </source>
</evidence>
<gene>
    <name evidence="1" type="ORF">FC66_GL001083</name>
</gene>
<keyword evidence="2" id="KW-1185">Reference proteome</keyword>
<dbReference type="PATRIC" id="fig|1423719.4.peg.1104"/>
<dbReference type="AlphaFoldDB" id="A0A0R1HHE4"/>
<dbReference type="EMBL" id="AZDI01000004">
    <property type="protein sequence ID" value="KRK45852.1"/>
    <property type="molecule type" value="Genomic_DNA"/>
</dbReference>
<organism evidence="1 2">
    <name type="scientific">Dellaglioa algida DSM 15638</name>
    <dbReference type="NCBI Taxonomy" id="1423719"/>
    <lineage>
        <taxon>Bacteria</taxon>
        <taxon>Bacillati</taxon>
        <taxon>Bacillota</taxon>
        <taxon>Bacilli</taxon>
        <taxon>Lactobacillales</taxon>
        <taxon>Lactobacillaceae</taxon>
        <taxon>Dellaglioa</taxon>
    </lineage>
</organism>
<name>A0A0R1HHE4_9LACO</name>
<dbReference type="RefSeq" id="WP_057974142.1">
    <property type="nucleotide sequence ID" value="NZ_AZDI01000004.1"/>
</dbReference>
<proteinExistence type="predicted"/>